<name>A0A1F8DL29_9BACT</name>
<evidence type="ECO:0000256" key="6">
    <source>
        <dbReference type="RuleBase" id="RU003331"/>
    </source>
</evidence>
<sequence length="226" mass="25460">MIMGPQGSGKGTQAELIAKKLNLFHFDTGQYLRAILYDSASKNDKIIQREHKLNEAGILNTPSWVLKIMIQAVKKIAVLKKGIVFSGSPRTFYEAFGYDQGKSSENKTGLTDVLNKCYGKKNVSVFILDIPLKESIKRISARLSCSVCGSPFMTQKYNLDSCPFCGGEIIKRKDDNKTSIIKRLDEYEKRTKPIFAELKKRKYKVFKIDGAPAPYKIHKTILGKVK</sequence>
<keyword evidence="6" id="KW-0067">ATP-binding</keyword>
<evidence type="ECO:0000256" key="5">
    <source>
        <dbReference type="RuleBase" id="RU003330"/>
    </source>
</evidence>
<dbReference type="SUPFAM" id="SSF52540">
    <property type="entry name" value="P-loop containing nucleoside triphosphate hydrolases"/>
    <property type="match status" value="1"/>
</dbReference>
<dbReference type="PANTHER" id="PTHR23359">
    <property type="entry name" value="NUCLEOTIDE KINASE"/>
    <property type="match status" value="1"/>
</dbReference>
<proteinExistence type="inferred from homology"/>
<dbReference type="PRINTS" id="PR00094">
    <property type="entry name" value="ADENYLTKNASE"/>
</dbReference>
<dbReference type="Proteomes" id="UP000182002">
    <property type="component" value="Unassembled WGS sequence"/>
</dbReference>
<evidence type="ECO:0000313" key="8">
    <source>
        <dbReference type="Proteomes" id="UP000182002"/>
    </source>
</evidence>
<comment type="caution">
    <text evidence="7">The sequence shown here is derived from an EMBL/GenBank/DDBJ whole genome shotgun (WGS) entry which is preliminary data.</text>
</comment>
<dbReference type="Pfam" id="PF00406">
    <property type="entry name" value="ADK"/>
    <property type="match status" value="1"/>
</dbReference>
<dbReference type="Gene3D" id="3.40.50.300">
    <property type="entry name" value="P-loop containing nucleotide triphosphate hydrolases"/>
    <property type="match status" value="1"/>
</dbReference>
<reference evidence="7 8" key="1">
    <citation type="journal article" date="2016" name="Nat. Commun.">
        <title>Thousands of microbial genomes shed light on interconnected biogeochemical processes in an aquifer system.</title>
        <authorList>
            <person name="Anantharaman K."/>
            <person name="Brown C.T."/>
            <person name="Hug L.A."/>
            <person name="Sharon I."/>
            <person name="Castelle C.J."/>
            <person name="Probst A.J."/>
            <person name="Thomas B.C."/>
            <person name="Singh A."/>
            <person name="Wilkins M.J."/>
            <person name="Karaoz U."/>
            <person name="Brodie E.L."/>
            <person name="Williams K.H."/>
            <person name="Hubbard S.S."/>
            <person name="Banfield J.F."/>
        </authorList>
    </citation>
    <scope>NUCLEOTIDE SEQUENCE [LARGE SCALE GENOMIC DNA]</scope>
</reference>
<gene>
    <name evidence="7" type="ORF">A3J77_01410</name>
</gene>
<evidence type="ECO:0000313" key="7">
    <source>
        <dbReference type="EMBL" id="OGM89333.1"/>
    </source>
</evidence>
<evidence type="ECO:0000256" key="4">
    <source>
        <dbReference type="ARBA" id="ARBA00022777"/>
    </source>
</evidence>
<dbReference type="AlphaFoldDB" id="A0A1F8DL29"/>
<dbReference type="CDD" id="cd01428">
    <property type="entry name" value="ADK"/>
    <property type="match status" value="1"/>
</dbReference>
<comment type="similarity">
    <text evidence="5">Belongs to the adenylate kinase family.</text>
</comment>
<dbReference type="InterPro" id="IPR027417">
    <property type="entry name" value="P-loop_NTPase"/>
</dbReference>
<comment type="catalytic activity">
    <reaction evidence="6">
        <text>AMP + ATP = 2 ADP</text>
        <dbReference type="Rhea" id="RHEA:12973"/>
        <dbReference type="ChEBI" id="CHEBI:30616"/>
        <dbReference type="ChEBI" id="CHEBI:456215"/>
        <dbReference type="ChEBI" id="CHEBI:456216"/>
        <dbReference type="EC" id="2.7.4.3"/>
    </reaction>
</comment>
<organism evidence="7 8">
    <name type="scientific">Candidatus Wolfebacteria bacterium RBG_13_41_7</name>
    <dbReference type="NCBI Taxonomy" id="1802554"/>
    <lineage>
        <taxon>Bacteria</taxon>
        <taxon>Candidatus Wolfeibacteriota</taxon>
    </lineage>
</organism>
<protein>
    <recommendedName>
        <fullName evidence="6">Adenylate kinase</fullName>
        <ecNumber evidence="6">2.7.4.3</ecNumber>
    </recommendedName>
</protein>
<evidence type="ECO:0000256" key="2">
    <source>
        <dbReference type="ARBA" id="ARBA00022727"/>
    </source>
</evidence>
<dbReference type="InterPro" id="IPR000850">
    <property type="entry name" value="Adenylat/UMP-CMP_kin"/>
</dbReference>
<dbReference type="EC" id="2.7.4.3" evidence="6"/>
<dbReference type="EMBL" id="MGIO01000030">
    <property type="protein sequence ID" value="OGM89333.1"/>
    <property type="molecule type" value="Genomic_DNA"/>
</dbReference>
<accession>A0A1F8DL29</accession>
<keyword evidence="4 5" id="KW-0418">Kinase</keyword>
<keyword evidence="2" id="KW-0545">Nucleotide biosynthesis</keyword>
<dbReference type="GO" id="GO:0005737">
    <property type="term" value="C:cytoplasm"/>
    <property type="evidence" value="ECO:0007669"/>
    <property type="project" value="UniProtKB-SubCell"/>
</dbReference>
<comment type="subunit">
    <text evidence="6">Monomer.</text>
</comment>
<keyword evidence="3 6" id="KW-0547">Nucleotide-binding</keyword>
<keyword evidence="1 5" id="KW-0808">Transferase</keyword>
<comment type="subcellular location">
    <subcellularLocation>
        <location evidence="6">Cytoplasm</location>
    </subcellularLocation>
</comment>
<dbReference type="GO" id="GO:0004017">
    <property type="term" value="F:AMP kinase activity"/>
    <property type="evidence" value="ECO:0007669"/>
    <property type="project" value="UniProtKB-EC"/>
</dbReference>
<dbReference type="GO" id="GO:0005524">
    <property type="term" value="F:ATP binding"/>
    <property type="evidence" value="ECO:0007669"/>
    <property type="project" value="UniProtKB-KW"/>
</dbReference>
<evidence type="ECO:0000256" key="1">
    <source>
        <dbReference type="ARBA" id="ARBA00022679"/>
    </source>
</evidence>
<evidence type="ECO:0000256" key="3">
    <source>
        <dbReference type="ARBA" id="ARBA00022741"/>
    </source>
</evidence>